<gene>
    <name evidence="2" type="ORF">D3272_12790</name>
</gene>
<evidence type="ECO:0000256" key="1">
    <source>
        <dbReference type="SAM" id="MobiDB-lite"/>
    </source>
</evidence>
<accession>A0A4V1RIK5</accession>
<dbReference type="AlphaFoldDB" id="A0A4V1RIK5"/>
<comment type="caution">
    <text evidence="2">The sequence shown here is derived from an EMBL/GenBank/DDBJ whole genome shotgun (WGS) entry which is preliminary data.</text>
</comment>
<dbReference type="OrthoDB" id="9757917at2"/>
<sequence length="213" mass="23632">MLPVRVIKQKQKGRAIYHLAASEGGVEPNLSLRKYVEQNFGRQIPELDAGGEDAAPSVYAYLDEVSAAVEGLKRWRVRRWLVLGHFNFGRFAMFADLDPERWGGPVENALVRSIVSGTEQGRDPEALPGVTEDYEIDDPELETEKVVKRLEKIRRRPPPAVASYRALRGAVRETDGREEDTVGNVPEPRPEALSDLVTDGDRSSDAAALEEGP</sequence>
<protein>
    <submittedName>
        <fullName evidence="2">Uncharacterized protein</fullName>
    </submittedName>
</protein>
<dbReference type="Proteomes" id="UP000289411">
    <property type="component" value="Unassembled WGS sequence"/>
</dbReference>
<keyword evidence="3" id="KW-1185">Reference proteome</keyword>
<feature type="region of interest" description="Disordered" evidence="1">
    <location>
        <begin position="164"/>
        <end position="213"/>
    </location>
</feature>
<evidence type="ECO:0000313" key="2">
    <source>
        <dbReference type="EMBL" id="RYB04331.1"/>
    </source>
</evidence>
<dbReference type="EMBL" id="QYBC01000010">
    <property type="protein sequence ID" value="RYB04331.1"/>
    <property type="molecule type" value="Genomic_DNA"/>
</dbReference>
<proteinExistence type="predicted"/>
<evidence type="ECO:0000313" key="3">
    <source>
        <dbReference type="Proteomes" id="UP000289411"/>
    </source>
</evidence>
<name>A0A4V1RIK5_9HYPH</name>
<reference evidence="2 3" key="1">
    <citation type="submission" date="2018-09" db="EMBL/GenBank/DDBJ databases">
        <authorList>
            <person name="Grouzdev D.S."/>
            <person name="Krutkina M.S."/>
        </authorList>
    </citation>
    <scope>NUCLEOTIDE SEQUENCE [LARGE SCALE GENOMIC DNA]</scope>
    <source>
        <strain evidence="2 3">RmlP001</strain>
    </source>
</reference>
<reference evidence="2 3" key="2">
    <citation type="submission" date="2019-02" db="EMBL/GenBank/DDBJ databases">
        <title>'Lichenibacterium ramalinii' gen. nov. sp. nov., 'Lichenibacterium minor' gen. nov. sp. nov.</title>
        <authorList>
            <person name="Pankratov T."/>
        </authorList>
    </citation>
    <scope>NUCLEOTIDE SEQUENCE [LARGE SCALE GENOMIC DNA]</scope>
    <source>
        <strain evidence="2 3">RmlP001</strain>
    </source>
</reference>
<organism evidence="2 3">
    <name type="scientific">Lichenibacterium ramalinae</name>
    <dbReference type="NCBI Taxonomy" id="2316527"/>
    <lineage>
        <taxon>Bacteria</taxon>
        <taxon>Pseudomonadati</taxon>
        <taxon>Pseudomonadota</taxon>
        <taxon>Alphaproteobacteria</taxon>
        <taxon>Hyphomicrobiales</taxon>
        <taxon>Lichenihabitantaceae</taxon>
        <taxon>Lichenibacterium</taxon>
    </lineage>
</organism>